<name>A0A183CUV6_9BILA</name>
<keyword evidence="3" id="KW-1185">Reference proteome</keyword>
<organism evidence="4">
    <name type="scientific">Gongylonema pulchrum</name>
    <dbReference type="NCBI Taxonomy" id="637853"/>
    <lineage>
        <taxon>Eukaryota</taxon>
        <taxon>Metazoa</taxon>
        <taxon>Ecdysozoa</taxon>
        <taxon>Nematoda</taxon>
        <taxon>Chromadorea</taxon>
        <taxon>Rhabditida</taxon>
        <taxon>Spirurina</taxon>
        <taxon>Spiruromorpha</taxon>
        <taxon>Spiruroidea</taxon>
        <taxon>Gongylonematidae</taxon>
        <taxon>Gongylonema</taxon>
    </lineage>
</organism>
<reference evidence="2 3" key="2">
    <citation type="submission" date="2018-11" db="EMBL/GenBank/DDBJ databases">
        <authorList>
            <consortium name="Pathogen Informatics"/>
        </authorList>
    </citation>
    <scope>NUCLEOTIDE SEQUENCE [LARGE SCALE GENOMIC DNA]</scope>
</reference>
<evidence type="ECO:0000313" key="4">
    <source>
        <dbReference type="WBParaSite" id="GPUH_0000024601-mRNA-1"/>
    </source>
</evidence>
<proteinExistence type="predicted"/>
<dbReference type="InterPro" id="IPR057329">
    <property type="entry name" value="Beta-prop_Rol-3"/>
</dbReference>
<gene>
    <name evidence="2" type="ORF">GPUH_LOCUS247</name>
</gene>
<dbReference type="AlphaFoldDB" id="A0A183CUV6"/>
<protein>
    <recommendedName>
        <fullName evidence="1">Rol-3 five-bladed beta-propeller domain-containing protein</fullName>
    </recommendedName>
</protein>
<dbReference type="OrthoDB" id="65481at2759"/>
<evidence type="ECO:0000259" key="1">
    <source>
        <dbReference type="Pfam" id="PF25494"/>
    </source>
</evidence>
<dbReference type="Pfam" id="PF25494">
    <property type="entry name" value="Beta-prop_Rol-3"/>
    <property type="match status" value="1"/>
</dbReference>
<dbReference type="Proteomes" id="UP000271098">
    <property type="component" value="Unassembled WGS sequence"/>
</dbReference>
<dbReference type="EMBL" id="UYRT01000189">
    <property type="protein sequence ID" value="VDK27680.1"/>
    <property type="molecule type" value="Genomic_DNA"/>
</dbReference>
<sequence>MLLRVTDCEKQKFFLRIYSCESLSDCGEVGGLAGDEETGDVFYLIRNANGSTSLYALNQDVRSPYLIASSENFPRLQQLIVVNEKFAFVTESGEMGVCDKKLGSLNINLALRNVGLVPRYNFGSVKRINFTRELAADESSARKTLTWATEPMLTRGKVIFKITLYEDQWGGERFVDYSLSHSYTISEALLRQWQSRQRYDAEVEAITAGDIVSINQTGLIAPTKPPTPPTNITIYATQQVIFVLEFK</sequence>
<dbReference type="WBParaSite" id="GPUH_0000024601-mRNA-1">
    <property type="protein sequence ID" value="GPUH_0000024601-mRNA-1"/>
    <property type="gene ID" value="GPUH_0000024601"/>
</dbReference>
<feature type="domain" description="Rol-3 five-bladed beta-propeller" evidence="1">
    <location>
        <begin position="16"/>
        <end position="119"/>
    </location>
</feature>
<evidence type="ECO:0000313" key="3">
    <source>
        <dbReference type="Proteomes" id="UP000271098"/>
    </source>
</evidence>
<accession>A0A183CUV6</accession>
<evidence type="ECO:0000313" key="2">
    <source>
        <dbReference type="EMBL" id="VDK27680.1"/>
    </source>
</evidence>
<reference evidence="4" key="1">
    <citation type="submission" date="2016-06" db="UniProtKB">
        <authorList>
            <consortium name="WormBaseParasite"/>
        </authorList>
    </citation>
    <scope>IDENTIFICATION</scope>
</reference>